<accession>A0A9P0H2L3</accession>
<gene>
    <name evidence="1" type="ORF">NEZAVI_LOCUS2269</name>
</gene>
<evidence type="ECO:0000313" key="1">
    <source>
        <dbReference type="EMBL" id="CAH1391215.1"/>
    </source>
</evidence>
<keyword evidence="2" id="KW-1185">Reference proteome</keyword>
<reference evidence="1" key="1">
    <citation type="submission" date="2022-01" db="EMBL/GenBank/DDBJ databases">
        <authorList>
            <person name="King R."/>
        </authorList>
    </citation>
    <scope>NUCLEOTIDE SEQUENCE</scope>
</reference>
<sequence length="59" mass="6976">MNENIGFSGLDQIGDVFNIKVFVCDKYEECRVFVRNIEDCKDWIREEFDDFVVPQISIP</sequence>
<dbReference type="Proteomes" id="UP001152798">
    <property type="component" value="Chromosome 1"/>
</dbReference>
<proteinExistence type="predicted"/>
<dbReference type="EMBL" id="OV725077">
    <property type="protein sequence ID" value="CAH1391215.1"/>
    <property type="molecule type" value="Genomic_DNA"/>
</dbReference>
<evidence type="ECO:0000313" key="2">
    <source>
        <dbReference type="Proteomes" id="UP001152798"/>
    </source>
</evidence>
<organism evidence="1 2">
    <name type="scientific">Nezara viridula</name>
    <name type="common">Southern green stink bug</name>
    <name type="synonym">Cimex viridulus</name>
    <dbReference type="NCBI Taxonomy" id="85310"/>
    <lineage>
        <taxon>Eukaryota</taxon>
        <taxon>Metazoa</taxon>
        <taxon>Ecdysozoa</taxon>
        <taxon>Arthropoda</taxon>
        <taxon>Hexapoda</taxon>
        <taxon>Insecta</taxon>
        <taxon>Pterygota</taxon>
        <taxon>Neoptera</taxon>
        <taxon>Paraneoptera</taxon>
        <taxon>Hemiptera</taxon>
        <taxon>Heteroptera</taxon>
        <taxon>Panheteroptera</taxon>
        <taxon>Pentatomomorpha</taxon>
        <taxon>Pentatomoidea</taxon>
        <taxon>Pentatomidae</taxon>
        <taxon>Pentatominae</taxon>
        <taxon>Nezara</taxon>
    </lineage>
</organism>
<dbReference type="AlphaFoldDB" id="A0A9P0H2L3"/>
<name>A0A9P0H2L3_NEZVI</name>
<protein>
    <submittedName>
        <fullName evidence="1">Uncharacterized protein</fullName>
    </submittedName>
</protein>